<dbReference type="AlphaFoldDB" id="A0A1U7ZXT1"/>
<evidence type="ECO:0000313" key="2">
    <source>
        <dbReference type="Proteomes" id="UP000189703"/>
    </source>
</evidence>
<evidence type="ECO:0000256" key="1">
    <source>
        <dbReference type="ARBA" id="ARBA00006974"/>
    </source>
</evidence>
<dbReference type="KEGG" id="nnu:104595095"/>
<sequence length="126" mass="14362">MGKHSKRGSEKKGGMEMVKLMLQKLQKGFSPSARRFECNNYRSEFDEEEVRDTTMLPVPADVKEGHFAVFAVKGAEQKRFIIELSYLTNPEFLSLLTLAEEEFGFKQQGALVVPCRPDDLDRILGF</sequence>
<proteinExistence type="inferred from homology"/>
<dbReference type="PANTHER" id="PTHR31374">
    <property type="entry name" value="AUXIN-INDUCED PROTEIN-LIKE-RELATED"/>
    <property type="match status" value="1"/>
</dbReference>
<dbReference type="eggNOG" id="ENOG502S6EU">
    <property type="taxonomic scope" value="Eukaryota"/>
</dbReference>
<dbReference type="Proteomes" id="UP000189703">
    <property type="component" value="Unplaced"/>
</dbReference>
<name>A0A1U7ZXT1_NELNU</name>
<dbReference type="FunCoup" id="A0A1U7ZXT1">
    <property type="interactions" value="224"/>
</dbReference>
<protein>
    <submittedName>
        <fullName evidence="3">Auxin-induced protein 6B-like</fullName>
    </submittedName>
</protein>
<comment type="similarity">
    <text evidence="1">Belongs to the ARG7 family.</text>
</comment>
<gene>
    <name evidence="3" type="primary">LOC104595095</name>
</gene>
<dbReference type="GeneID" id="104595095"/>
<organism evidence="2 3">
    <name type="scientific">Nelumbo nucifera</name>
    <name type="common">Sacred lotus</name>
    <dbReference type="NCBI Taxonomy" id="4432"/>
    <lineage>
        <taxon>Eukaryota</taxon>
        <taxon>Viridiplantae</taxon>
        <taxon>Streptophyta</taxon>
        <taxon>Embryophyta</taxon>
        <taxon>Tracheophyta</taxon>
        <taxon>Spermatophyta</taxon>
        <taxon>Magnoliopsida</taxon>
        <taxon>Proteales</taxon>
        <taxon>Nelumbonaceae</taxon>
        <taxon>Nelumbo</taxon>
    </lineage>
</organism>
<dbReference type="InterPro" id="IPR003676">
    <property type="entry name" value="SAUR_fam"/>
</dbReference>
<dbReference type="PANTHER" id="PTHR31374:SF153">
    <property type="entry name" value="AUXIN-RESPONSIVE PROTEIN SAUR36-LIKE"/>
    <property type="match status" value="1"/>
</dbReference>
<keyword evidence="2" id="KW-1185">Reference proteome</keyword>
<dbReference type="OMA" id="RRISTEW"/>
<dbReference type="Pfam" id="PF02519">
    <property type="entry name" value="Auxin_inducible"/>
    <property type="match status" value="1"/>
</dbReference>
<accession>A0A1U7ZXT1</accession>
<evidence type="ECO:0000313" key="3">
    <source>
        <dbReference type="RefSeq" id="XP_010253982.1"/>
    </source>
</evidence>
<dbReference type="RefSeq" id="XP_010253982.1">
    <property type="nucleotide sequence ID" value="XM_010255680.2"/>
</dbReference>
<dbReference type="GO" id="GO:0009733">
    <property type="term" value="P:response to auxin"/>
    <property type="evidence" value="ECO:0007669"/>
    <property type="project" value="InterPro"/>
</dbReference>
<dbReference type="OrthoDB" id="1930622at2759"/>
<reference evidence="3" key="1">
    <citation type="submission" date="2025-08" db="UniProtKB">
        <authorList>
            <consortium name="RefSeq"/>
        </authorList>
    </citation>
    <scope>IDENTIFICATION</scope>
</reference>